<dbReference type="RefSeq" id="WP_012158305.1">
    <property type="nucleotide sequence ID" value="NC_009922.1"/>
</dbReference>
<evidence type="ECO:0000256" key="6">
    <source>
        <dbReference type="ARBA" id="ARBA00022989"/>
    </source>
</evidence>
<evidence type="ECO:0000256" key="5">
    <source>
        <dbReference type="ARBA" id="ARBA00022801"/>
    </source>
</evidence>
<feature type="transmembrane region" description="Helical" evidence="8">
    <location>
        <begin position="81"/>
        <end position="100"/>
    </location>
</feature>
<feature type="transmembrane region" description="Helical" evidence="8">
    <location>
        <begin position="168"/>
        <end position="188"/>
    </location>
</feature>
<evidence type="ECO:0000256" key="1">
    <source>
        <dbReference type="ARBA" id="ARBA00022475"/>
    </source>
</evidence>
<proteinExistence type="predicted"/>
<protein>
    <submittedName>
        <fullName evidence="9">Accessory gene regulator B</fullName>
    </submittedName>
</protein>
<keyword evidence="7 8" id="KW-0472">Membrane</keyword>
<keyword evidence="4 8" id="KW-0812">Transmembrane</keyword>
<keyword evidence="6 8" id="KW-1133">Transmembrane helix</keyword>
<evidence type="ECO:0000256" key="3">
    <source>
        <dbReference type="ARBA" id="ARBA00022670"/>
    </source>
</evidence>
<keyword evidence="1" id="KW-1003">Cell membrane</keyword>
<feature type="transmembrane region" description="Helical" evidence="8">
    <location>
        <begin position="43"/>
        <end position="69"/>
    </location>
</feature>
<keyword evidence="5" id="KW-0378">Hydrolase</keyword>
<dbReference type="HOGENOM" id="CLU_098969_1_2_9"/>
<keyword evidence="10" id="KW-1185">Reference proteome</keyword>
<evidence type="ECO:0000313" key="9">
    <source>
        <dbReference type="EMBL" id="ABW17990.1"/>
    </source>
</evidence>
<accession>A8MLS3</accession>
<dbReference type="Pfam" id="PF04647">
    <property type="entry name" value="AgrB"/>
    <property type="match status" value="1"/>
</dbReference>
<evidence type="ECO:0000256" key="7">
    <source>
        <dbReference type="ARBA" id="ARBA00023136"/>
    </source>
</evidence>
<name>A8MLS3_ALKOO</name>
<dbReference type="AlphaFoldDB" id="A8MLS3"/>
<dbReference type="GO" id="GO:0016020">
    <property type="term" value="C:membrane"/>
    <property type="evidence" value="ECO:0007669"/>
    <property type="project" value="InterPro"/>
</dbReference>
<evidence type="ECO:0000256" key="2">
    <source>
        <dbReference type="ARBA" id="ARBA00022654"/>
    </source>
</evidence>
<evidence type="ECO:0000313" key="10">
    <source>
        <dbReference type="Proteomes" id="UP000000269"/>
    </source>
</evidence>
<sequence>MIKINFVAEGLVNRLIDNQIISKEDRDIYKFGLEVFLSLVTKIILLTMIAYIFDVMVEMFIFATTFFVLRINAGGYHAKTFLGCFITTVIFTFVTINVLSNIPTPFYFTLIILAIANVLIFLYAPVDTPNKRSTPKEYAIYRRRSLRFAALFTLGIIVIYFADASKLYYCNIGVFAFFIESITLIPLVNKKNIKQKKGDSP</sequence>
<evidence type="ECO:0000256" key="4">
    <source>
        <dbReference type="ARBA" id="ARBA00022692"/>
    </source>
</evidence>
<evidence type="ECO:0000256" key="8">
    <source>
        <dbReference type="SAM" id="Phobius"/>
    </source>
</evidence>
<dbReference type="STRING" id="350688.Clos_0428"/>
<feature type="transmembrane region" description="Helical" evidence="8">
    <location>
        <begin position="145"/>
        <end position="162"/>
    </location>
</feature>
<organism evidence="9 10">
    <name type="scientific">Alkaliphilus oremlandii (strain OhILAs)</name>
    <name type="common">Clostridium oremlandii (strain OhILAs)</name>
    <dbReference type="NCBI Taxonomy" id="350688"/>
    <lineage>
        <taxon>Bacteria</taxon>
        <taxon>Bacillati</taxon>
        <taxon>Bacillota</taxon>
        <taxon>Clostridia</taxon>
        <taxon>Peptostreptococcales</taxon>
        <taxon>Natronincolaceae</taxon>
        <taxon>Alkaliphilus</taxon>
    </lineage>
</organism>
<dbReference type="InterPro" id="IPR006741">
    <property type="entry name" value="AgrB"/>
</dbReference>
<feature type="transmembrane region" description="Helical" evidence="8">
    <location>
        <begin position="106"/>
        <end position="124"/>
    </location>
</feature>
<dbReference type="SMART" id="SM00793">
    <property type="entry name" value="AgrB"/>
    <property type="match status" value="1"/>
</dbReference>
<dbReference type="EMBL" id="CP000853">
    <property type="protein sequence ID" value="ABW17990.1"/>
    <property type="molecule type" value="Genomic_DNA"/>
</dbReference>
<dbReference type="Proteomes" id="UP000000269">
    <property type="component" value="Chromosome"/>
</dbReference>
<dbReference type="GO" id="GO:0008233">
    <property type="term" value="F:peptidase activity"/>
    <property type="evidence" value="ECO:0007669"/>
    <property type="project" value="UniProtKB-KW"/>
</dbReference>
<dbReference type="GO" id="GO:0009372">
    <property type="term" value="P:quorum sensing"/>
    <property type="evidence" value="ECO:0007669"/>
    <property type="project" value="UniProtKB-KW"/>
</dbReference>
<keyword evidence="3" id="KW-0645">Protease</keyword>
<reference evidence="10" key="1">
    <citation type="submission" date="2007-10" db="EMBL/GenBank/DDBJ databases">
        <title>Complete genome of Alkaliphilus oremlandii OhILAs.</title>
        <authorList>
            <person name="Copeland A."/>
            <person name="Lucas S."/>
            <person name="Lapidus A."/>
            <person name="Barry K."/>
            <person name="Detter J.C."/>
            <person name="Glavina del Rio T."/>
            <person name="Hammon N."/>
            <person name="Israni S."/>
            <person name="Dalin E."/>
            <person name="Tice H."/>
            <person name="Pitluck S."/>
            <person name="Chain P."/>
            <person name="Malfatti S."/>
            <person name="Shin M."/>
            <person name="Vergez L."/>
            <person name="Schmutz J."/>
            <person name="Larimer F."/>
            <person name="Land M."/>
            <person name="Hauser L."/>
            <person name="Kyrpides N."/>
            <person name="Mikhailova N."/>
            <person name="Stolz J.F."/>
            <person name="Dawson A."/>
            <person name="Fisher E."/>
            <person name="Crable B."/>
            <person name="Perera E."/>
            <person name="Lisak J."/>
            <person name="Ranganathan M."/>
            <person name="Basu P."/>
            <person name="Richardson P."/>
        </authorList>
    </citation>
    <scope>NUCLEOTIDE SEQUENCE [LARGE SCALE GENOMIC DNA]</scope>
    <source>
        <strain evidence="10">OhILAs</strain>
    </source>
</reference>
<dbReference type="eggNOG" id="COG4512">
    <property type="taxonomic scope" value="Bacteria"/>
</dbReference>
<dbReference type="KEGG" id="aoe:Clos_0428"/>
<keyword evidence="2" id="KW-0673">Quorum sensing</keyword>
<gene>
    <name evidence="9" type="ordered locus">Clos_0428</name>
</gene>
<dbReference type="GO" id="GO:0006508">
    <property type="term" value="P:proteolysis"/>
    <property type="evidence" value="ECO:0007669"/>
    <property type="project" value="UniProtKB-KW"/>
</dbReference>